<evidence type="ECO:0000313" key="4">
    <source>
        <dbReference type="Proteomes" id="UP001211249"/>
    </source>
</evidence>
<reference evidence="3 4" key="1">
    <citation type="submission" date="2023-01" db="EMBL/GenBank/DDBJ databases">
        <title>Genomes from the Australian National Cyanobacteria Reference Collection.</title>
        <authorList>
            <person name="Willis A."/>
            <person name="Lee E.M.F."/>
        </authorList>
    </citation>
    <scope>NUCLEOTIDE SEQUENCE [LARGE SCALE GENOMIC DNA]</scope>
    <source>
        <strain evidence="3 4">CS-1226</strain>
    </source>
</reference>
<dbReference type="Gene3D" id="3.40.50.300">
    <property type="entry name" value="P-loop containing nucleotide triphosphate hydrolases"/>
    <property type="match status" value="1"/>
</dbReference>
<dbReference type="InterPro" id="IPR007111">
    <property type="entry name" value="NACHT_NTPase"/>
</dbReference>
<dbReference type="RefSeq" id="WP_271796290.1">
    <property type="nucleotide sequence ID" value="NZ_JAQMUC010000063.1"/>
</dbReference>
<organism evidence="3 4">
    <name type="scientific">Dolichospermum planctonicum CS-1226</name>
    <dbReference type="NCBI Taxonomy" id="3021751"/>
    <lineage>
        <taxon>Bacteria</taxon>
        <taxon>Bacillati</taxon>
        <taxon>Cyanobacteriota</taxon>
        <taxon>Cyanophyceae</taxon>
        <taxon>Nostocales</taxon>
        <taxon>Aphanizomenonaceae</taxon>
        <taxon>Dolichospermum</taxon>
        <taxon>Dolichospermum planctonicum</taxon>
    </lineage>
</organism>
<comment type="caution">
    <text evidence="3">The sequence shown here is derived from an EMBL/GenBank/DDBJ whole genome shotgun (WGS) entry which is preliminary data.</text>
</comment>
<protein>
    <submittedName>
        <fullName evidence="3">NACHT domain-containing protein</fullName>
    </submittedName>
</protein>
<dbReference type="SUPFAM" id="SSF52540">
    <property type="entry name" value="P-loop containing nucleoside triphosphate hydrolases"/>
    <property type="match status" value="1"/>
</dbReference>
<accession>A0ABT5AHZ9</accession>
<feature type="transmembrane region" description="Helical" evidence="1">
    <location>
        <begin position="548"/>
        <end position="568"/>
    </location>
</feature>
<feature type="transmembrane region" description="Helical" evidence="1">
    <location>
        <begin position="461"/>
        <end position="481"/>
    </location>
</feature>
<dbReference type="Pfam" id="PF05729">
    <property type="entry name" value="NACHT"/>
    <property type="match status" value="1"/>
</dbReference>
<name>A0ABT5AHZ9_9CYAN</name>
<feature type="domain" description="NACHT" evidence="2">
    <location>
        <begin position="127"/>
        <end position="216"/>
    </location>
</feature>
<keyword evidence="1" id="KW-0472">Membrane</keyword>
<dbReference type="PROSITE" id="PS50837">
    <property type="entry name" value="NACHT"/>
    <property type="match status" value="1"/>
</dbReference>
<feature type="transmembrane region" description="Helical" evidence="1">
    <location>
        <begin position="525"/>
        <end position="541"/>
    </location>
</feature>
<keyword evidence="1" id="KW-1133">Transmembrane helix</keyword>
<feature type="transmembrane region" description="Helical" evidence="1">
    <location>
        <begin position="615"/>
        <end position="635"/>
    </location>
</feature>
<feature type="transmembrane region" description="Helical" evidence="1">
    <location>
        <begin position="588"/>
        <end position="608"/>
    </location>
</feature>
<evidence type="ECO:0000256" key="1">
    <source>
        <dbReference type="SAM" id="Phobius"/>
    </source>
</evidence>
<evidence type="ECO:0000313" key="3">
    <source>
        <dbReference type="EMBL" id="MDB9536499.1"/>
    </source>
</evidence>
<dbReference type="InterPro" id="IPR027417">
    <property type="entry name" value="P-loop_NTPase"/>
</dbReference>
<feature type="transmembrane region" description="Helical" evidence="1">
    <location>
        <begin position="393"/>
        <end position="418"/>
    </location>
</feature>
<evidence type="ECO:0000259" key="2">
    <source>
        <dbReference type="PROSITE" id="PS50837"/>
    </source>
</evidence>
<gene>
    <name evidence="3" type="ORF">PN451_11795</name>
</gene>
<dbReference type="Proteomes" id="UP001211249">
    <property type="component" value="Unassembled WGS sequence"/>
</dbReference>
<feature type="transmembrane region" description="Helical" evidence="1">
    <location>
        <begin position="430"/>
        <end position="455"/>
    </location>
</feature>
<keyword evidence="1" id="KW-0812">Transmembrane</keyword>
<keyword evidence="4" id="KW-1185">Reference proteome</keyword>
<sequence length="703" mass="79352">MNADNFVNISGGNVQGFIHETHGTVNQNFIYQVSEAIAGEATGAEKLTQREYRQRQVLLSKVKEYWIEGVLKKSLYTQGMIELGLEKRSDAVKRPFSGFGELPGESRQILPTGTDATEVFNQMGEGRTLLILGEPGAGKTITLLTIAQNLITLTQRDLSRLIPVVLNLSSWGSRRPTIVDWLLEELWHKYQVPKEIGKGWVKNQQLALLLDGLDEVNVNQREACVQAINQFMQEHGQTEMVVCSRIADYEALSHRLQLRGAICLRSLTTEQVNQYFDAAGKQLEAVKSLLVEDSKLQELAKSPLTLSVITLAYQGKEVEELPQTGSVEARSEHLFNAYIERMLQRKRVNHQYSKHQTIHWLTWLAQKMFQASQSDFLIEEMQPNCLPSEKDKIIYRIVTSLILGVLLGLVAGIYFIYFDITFKNNQPISLINILISIVIGVLSGIIPGLIAGLPLLSSNRLIKGLISGTIFAIFITFFRCFILGQNDIPPILLSGILGGAIFSSIDTKIKPIESIEWDLNKMFKYVTFFCIIGIIYALIRSQSKLDSYSLYEIIVFILVGVFIGGFRIRKNSIDPKQAKPNEGIQRSLRYTVITFFFLVFIAMFVCWVMDFKAKAFNPVLISIGLAVGLLGALGANESSGVVCIQHFTLRLILHRNNYIPWNYAGFLDYATERIFLQKVGSSYIFVHRMLLEHFATRIHPIKR</sequence>
<proteinExistence type="predicted"/>
<dbReference type="EMBL" id="JAQMUC010000063">
    <property type="protein sequence ID" value="MDB9536499.1"/>
    <property type="molecule type" value="Genomic_DNA"/>
</dbReference>